<dbReference type="PANTHER" id="PTHR35401:SF1">
    <property type="entry name" value="CYTOPLASMIC PROTEIN"/>
    <property type="match status" value="1"/>
</dbReference>
<keyword evidence="2" id="KW-1277">Toxin-antitoxin system</keyword>
<keyword evidence="4" id="KW-0238">DNA-binding</keyword>
<feature type="region of interest" description="Disordered" evidence="7">
    <location>
        <begin position="77"/>
        <end position="96"/>
    </location>
</feature>
<evidence type="ECO:0000256" key="7">
    <source>
        <dbReference type="SAM" id="MobiDB-lite"/>
    </source>
</evidence>
<evidence type="ECO:0000256" key="5">
    <source>
        <dbReference type="ARBA" id="ARBA00023163"/>
    </source>
</evidence>
<dbReference type="RefSeq" id="WP_413256519.1">
    <property type="nucleotide sequence ID" value="NZ_JBHFNS010000031.1"/>
</dbReference>
<keyword evidence="9" id="KW-1185">Reference proteome</keyword>
<evidence type="ECO:0000256" key="2">
    <source>
        <dbReference type="ARBA" id="ARBA00022649"/>
    </source>
</evidence>
<dbReference type="InterPro" id="IPR010985">
    <property type="entry name" value="Ribbon_hlx_hlx"/>
</dbReference>
<dbReference type="Pfam" id="PF08681">
    <property type="entry name" value="TacA1"/>
    <property type="match status" value="1"/>
</dbReference>
<dbReference type="InterPro" id="IPR014795">
    <property type="entry name" value="TacA_1-like"/>
</dbReference>
<dbReference type="Gene3D" id="1.20.5.780">
    <property type="entry name" value="Single helix bin"/>
    <property type="match status" value="1"/>
</dbReference>
<comment type="similarity">
    <text evidence="6">Belongs to the TacA antitoxin family.</text>
</comment>
<keyword evidence="5" id="KW-0804">Transcription</keyword>
<evidence type="ECO:0000256" key="1">
    <source>
        <dbReference type="ARBA" id="ARBA00022491"/>
    </source>
</evidence>
<keyword evidence="3" id="KW-0805">Transcription regulation</keyword>
<dbReference type="SUPFAM" id="SSF47598">
    <property type="entry name" value="Ribbon-helix-helix"/>
    <property type="match status" value="1"/>
</dbReference>
<dbReference type="PANTHER" id="PTHR35401">
    <property type="entry name" value="COPG FAMILY HELIX-TURN-HELIX PROTEIN-RELATED-RELATED"/>
    <property type="match status" value="1"/>
</dbReference>
<name>A0ABV4Y913_9CYAN</name>
<evidence type="ECO:0000313" key="9">
    <source>
        <dbReference type="Proteomes" id="UP001576776"/>
    </source>
</evidence>
<organism evidence="8 9">
    <name type="scientific">Floridaenema fluviatile BLCC-F154</name>
    <dbReference type="NCBI Taxonomy" id="3153640"/>
    <lineage>
        <taxon>Bacteria</taxon>
        <taxon>Bacillati</taxon>
        <taxon>Cyanobacteriota</taxon>
        <taxon>Cyanophyceae</taxon>
        <taxon>Oscillatoriophycideae</taxon>
        <taxon>Aerosakkonematales</taxon>
        <taxon>Aerosakkonemataceae</taxon>
        <taxon>Floridanema</taxon>
        <taxon>Floridanema fluviatile</taxon>
    </lineage>
</organism>
<reference evidence="8 9" key="1">
    <citation type="submission" date="2024-09" db="EMBL/GenBank/DDBJ databases">
        <title>Floridaenema gen nov. (Aerosakkonemataceae, Aerosakkonematales ord. nov., Cyanobacteria) from benthic tropical and subtropical fresh waters, with the description of four new species.</title>
        <authorList>
            <person name="Moretto J.A."/>
            <person name="Berthold D.E."/>
            <person name="Lefler F.W."/>
            <person name="Huang I.-S."/>
            <person name="Laughinghouse H. IV."/>
        </authorList>
    </citation>
    <scope>NUCLEOTIDE SEQUENCE [LARGE SCALE GENOMIC DNA]</scope>
    <source>
        <strain evidence="8 9">BLCC-F154</strain>
    </source>
</reference>
<evidence type="ECO:0000256" key="3">
    <source>
        <dbReference type="ARBA" id="ARBA00023015"/>
    </source>
</evidence>
<feature type="compositionally biased region" description="Polar residues" evidence="7">
    <location>
        <begin position="86"/>
        <end position="96"/>
    </location>
</feature>
<evidence type="ECO:0000313" key="8">
    <source>
        <dbReference type="EMBL" id="MFB2934996.1"/>
    </source>
</evidence>
<dbReference type="Proteomes" id="UP001576776">
    <property type="component" value="Unassembled WGS sequence"/>
</dbReference>
<comment type="caution">
    <text evidence="8">The sequence shown here is derived from an EMBL/GenBank/DDBJ whole genome shotgun (WGS) entry which is preliminary data.</text>
</comment>
<keyword evidence="1" id="KW-0678">Repressor</keyword>
<protein>
    <submittedName>
        <fullName evidence="8">DUF1778 domain-containing protein</fullName>
    </submittedName>
</protein>
<accession>A0ABV4Y913</accession>
<evidence type="ECO:0000256" key="6">
    <source>
        <dbReference type="ARBA" id="ARBA00049988"/>
    </source>
</evidence>
<sequence>MTSKTKSTTPRNTLNLRIKPEERNLIDMAAKVQGKNRTDFILEAARNAAEETLLERSILGASPEAYAEFIALLDAPPQPNERLRKTMQTTPPWDKE</sequence>
<evidence type="ECO:0000256" key="4">
    <source>
        <dbReference type="ARBA" id="ARBA00023125"/>
    </source>
</evidence>
<dbReference type="EMBL" id="JBHFNS010000031">
    <property type="protein sequence ID" value="MFB2934996.1"/>
    <property type="molecule type" value="Genomic_DNA"/>
</dbReference>
<gene>
    <name evidence="8" type="ORF">ACE1B6_06930</name>
</gene>
<proteinExistence type="inferred from homology"/>